<evidence type="ECO:0000313" key="1">
    <source>
        <dbReference type="EMBL" id="ORY17526.1"/>
    </source>
</evidence>
<keyword evidence="2" id="KW-1185">Reference proteome</keyword>
<reference evidence="1 2" key="1">
    <citation type="submission" date="2016-07" db="EMBL/GenBank/DDBJ databases">
        <title>Pervasive Adenine N6-methylation of Active Genes in Fungi.</title>
        <authorList>
            <consortium name="DOE Joint Genome Institute"/>
            <person name="Mondo S.J."/>
            <person name="Dannebaum R.O."/>
            <person name="Kuo R.C."/>
            <person name="Labutti K."/>
            <person name="Haridas S."/>
            <person name="Kuo A."/>
            <person name="Salamov A."/>
            <person name="Ahrendt S.R."/>
            <person name="Lipzen A."/>
            <person name="Sullivan W."/>
            <person name="Andreopoulos W.B."/>
            <person name="Clum A."/>
            <person name="Lindquist E."/>
            <person name="Daum C."/>
            <person name="Ramamoorthy G.K."/>
            <person name="Gryganskyi A."/>
            <person name="Culley D."/>
            <person name="Magnuson J.K."/>
            <person name="James T.Y."/>
            <person name="O'Malley M.A."/>
            <person name="Stajich J.E."/>
            <person name="Spatafora J.W."/>
            <person name="Visel A."/>
            <person name="Grigoriev I.V."/>
        </authorList>
    </citation>
    <scope>NUCLEOTIDE SEQUENCE [LARGE SCALE GENOMIC DNA]</scope>
    <source>
        <strain evidence="1 2">CBS 115471</strain>
    </source>
</reference>
<protein>
    <submittedName>
        <fullName evidence="1">Uncharacterized protein</fullName>
    </submittedName>
</protein>
<dbReference type="AlphaFoldDB" id="A0A1Y2A4T8"/>
<dbReference type="OrthoDB" id="3552274at2759"/>
<evidence type="ECO:0000313" key="2">
    <source>
        <dbReference type="Proteomes" id="UP000193144"/>
    </source>
</evidence>
<dbReference type="Proteomes" id="UP000193144">
    <property type="component" value="Unassembled WGS sequence"/>
</dbReference>
<proteinExistence type="predicted"/>
<accession>A0A1Y2A4T8</accession>
<sequence>MSVVYLGSELSQLFQRERKLYHPSKRACVNVLHITHIKHPSLTLLRLVESPPQPSLPLPPLLQNNPISLIAPPTLCGRRQRHSPTSRANGAHAWYGYGSASFQWDQDAQKGNIDFYPCKGKTGKCVQCNFVQWDDTLPVKRVWTQFRRAIDVGRRDPLGYNEHGKEKARHW</sequence>
<gene>
    <name evidence="1" type="ORF">BCR34DRAFT_583670</name>
</gene>
<name>A0A1Y2A4T8_9PLEO</name>
<organism evidence="1 2">
    <name type="scientific">Clohesyomyces aquaticus</name>
    <dbReference type="NCBI Taxonomy" id="1231657"/>
    <lineage>
        <taxon>Eukaryota</taxon>
        <taxon>Fungi</taxon>
        <taxon>Dikarya</taxon>
        <taxon>Ascomycota</taxon>
        <taxon>Pezizomycotina</taxon>
        <taxon>Dothideomycetes</taxon>
        <taxon>Pleosporomycetidae</taxon>
        <taxon>Pleosporales</taxon>
        <taxon>Lindgomycetaceae</taxon>
        <taxon>Clohesyomyces</taxon>
    </lineage>
</organism>
<dbReference type="EMBL" id="MCFA01000012">
    <property type="protein sequence ID" value="ORY17526.1"/>
    <property type="molecule type" value="Genomic_DNA"/>
</dbReference>
<comment type="caution">
    <text evidence="1">The sequence shown here is derived from an EMBL/GenBank/DDBJ whole genome shotgun (WGS) entry which is preliminary data.</text>
</comment>